<feature type="domain" description="AB hydrolase-1" evidence="2">
    <location>
        <begin position="268"/>
        <end position="475"/>
    </location>
</feature>
<keyword evidence="1" id="KW-1133">Transmembrane helix</keyword>
<dbReference type="SUPFAM" id="SSF53474">
    <property type="entry name" value="alpha/beta-Hydrolases"/>
    <property type="match status" value="1"/>
</dbReference>
<reference evidence="3 4" key="1">
    <citation type="submission" date="2016-07" db="EMBL/GenBank/DDBJ databases">
        <title>Pervasive Adenine N6-methylation of Active Genes in Fungi.</title>
        <authorList>
            <consortium name="DOE Joint Genome Institute"/>
            <person name="Mondo S.J."/>
            <person name="Dannebaum R.O."/>
            <person name="Kuo R.C."/>
            <person name="Labutti K."/>
            <person name="Haridas S."/>
            <person name="Kuo A."/>
            <person name="Salamov A."/>
            <person name="Ahrendt S.R."/>
            <person name="Lipzen A."/>
            <person name="Sullivan W."/>
            <person name="Andreopoulos W.B."/>
            <person name="Clum A."/>
            <person name="Lindquist E."/>
            <person name="Daum C."/>
            <person name="Ramamoorthy G.K."/>
            <person name="Gryganskyi A."/>
            <person name="Culley D."/>
            <person name="Magnuson J.K."/>
            <person name="James T.Y."/>
            <person name="O'Malley M.A."/>
            <person name="Stajich J.E."/>
            <person name="Spatafora J.W."/>
            <person name="Visel A."/>
            <person name="Grigoriev I.V."/>
        </authorList>
    </citation>
    <scope>NUCLEOTIDE SEQUENCE [LARGE SCALE GENOMIC DNA]</scope>
    <source>
        <strain evidence="3 4">NRRL 2496</strain>
    </source>
</reference>
<dbReference type="OMA" id="YLRWWFL"/>
<comment type="caution">
    <text evidence="3">The sequence shown here is derived from an EMBL/GenBank/DDBJ whole genome shotgun (WGS) entry which is preliminary data.</text>
</comment>
<dbReference type="PANTHER" id="PTHR37471">
    <property type="entry name" value="UNNAMED PRODUCT"/>
    <property type="match status" value="1"/>
</dbReference>
<evidence type="ECO:0000256" key="1">
    <source>
        <dbReference type="SAM" id="Phobius"/>
    </source>
</evidence>
<evidence type="ECO:0000313" key="3">
    <source>
        <dbReference type="EMBL" id="ORY97923.1"/>
    </source>
</evidence>
<keyword evidence="1" id="KW-0812">Transmembrane</keyword>
<dbReference type="PANTHER" id="PTHR37471:SF1">
    <property type="entry name" value="AB HYDROLASE-1 DOMAIN-CONTAINING PROTEIN"/>
    <property type="match status" value="1"/>
</dbReference>
<dbReference type="Pfam" id="PF12697">
    <property type="entry name" value="Abhydrolase_6"/>
    <property type="match status" value="1"/>
</dbReference>
<dbReference type="Proteomes" id="UP000242180">
    <property type="component" value="Unassembled WGS sequence"/>
</dbReference>
<accession>A0A1X2HG35</accession>
<dbReference type="OrthoDB" id="6431331at2759"/>
<keyword evidence="3" id="KW-0378">Hydrolase</keyword>
<dbReference type="InParanoid" id="A0A1X2HG35"/>
<evidence type="ECO:0000259" key="2">
    <source>
        <dbReference type="Pfam" id="PF12697"/>
    </source>
</evidence>
<dbReference type="Gene3D" id="3.40.50.1820">
    <property type="entry name" value="alpha/beta hydrolase"/>
    <property type="match status" value="1"/>
</dbReference>
<dbReference type="STRING" id="13706.A0A1X2HG35"/>
<name>A0A1X2HG35_SYNRA</name>
<feature type="transmembrane region" description="Helical" evidence="1">
    <location>
        <begin position="195"/>
        <end position="217"/>
    </location>
</feature>
<protein>
    <submittedName>
        <fullName evidence="3">Alpha/Beta hydrolase protein</fullName>
    </submittedName>
</protein>
<dbReference type="AlphaFoldDB" id="A0A1X2HG35"/>
<gene>
    <name evidence="3" type="ORF">BCR43DRAFT_473253</name>
</gene>
<sequence length="494" mass="57108">MIPDSFIARHIIYALALLQTAVAPLAFVYYVFYIVTETPLFVTDHALPNVFLHYWLGCELIFYVYFQITRDRMQGHLQPTFPDLKERRQLYHNCVTNIDDIDEYLTGWFMKAKDPLQHPVRHEIRRENLAEWIAWAFFAQPLENVLEDESLSLEMYSMIDDFEKHFGVHFEEGYDEDIVAVRLTLDPVQAYHRPLAFYLFVFGLHHLANYLFTSWGLEKHGPDVPSSFSLHDPATTAATTPSILTTPSSCTEKVAYWFRDGDRTKKPIVFIHGIGPGWMPYLKFVQDLLALDAPVFCVELPFVSMRCTADVPTMQETADDLQRMLHYHGFTDAVFVAHSLGTAVTSWALKLIPRCISGTVLLDPICFMLHYKDICVNFVYRIPKTASESIVKYFASSELYISHYISRHFHWFQTALYVSPPAPEEPHTSTTVPRNTKVFLSEHDNIVNSTRAHAYLERNQVDSVIMPGLDHGWFLFKSKWQKQVLDTISNFIEA</sequence>
<dbReference type="InterPro" id="IPR000073">
    <property type="entry name" value="AB_hydrolase_1"/>
</dbReference>
<feature type="transmembrane region" description="Helical" evidence="1">
    <location>
        <begin position="46"/>
        <end position="66"/>
    </location>
</feature>
<dbReference type="GO" id="GO:0016787">
    <property type="term" value="F:hydrolase activity"/>
    <property type="evidence" value="ECO:0007669"/>
    <property type="project" value="UniProtKB-KW"/>
</dbReference>
<keyword evidence="4" id="KW-1185">Reference proteome</keyword>
<organism evidence="3 4">
    <name type="scientific">Syncephalastrum racemosum</name>
    <name type="common">Filamentous fungus</name>
    <dbReference type="NCBI Taxonomy" id="13706"/>
    <lineage>
        <taxon>Eukaryota</taxon>
        <taxon>Fungi</taxon>
        <taxon>Fungi incertae sedis</taxon>
        <taxon>Mucoromycota</taxon>
        <taxon>Mucoromycotina</taxon>
        <taxon>Mucoromycetes</taxon>
        <taxon>Mucorales</taxon>
        <taxon>Syncephalastraceae</taxon>
        <taxon>Syncephalastrum</taxon>
    </lineage>
</organism>
<dbReference type="EMBL" id="MCGN01000004">
    <property type="protein sequence ID" value="ORY97923.1"/>
    <property type="molecule type" value="Genomic_DNA"/>
</dbReference>
<dbReference type="InterPro" id="IPR029058">
    <property type="entry name" value="AB_hydrolase_fold"/>
</dbReference>
<proteinExistence type="predicted"/>
<keyword evidence="1" id="KW-0472">Membrane</keyword>
<evidence type="ECO:0000313" key="4">
    <source>
        <dbReference type="Proteomes" id="UP000242180"/>
    </source>
</evidence>
<feature type="transmembrane region" description="Helical" evidence="1">
    <location>
        <begin position="12"/>
        <end position="34"/>
    </location>
</feature>